<organism evidence="1">
    <name type="scientific">marine sediment metagenome</name>
    <dbReference type="NCBI Taxonomy" id="412755"/>
    <lineage>
        <taxon>unclassified sequences</taxon>
        <taxon>metagenomes</taxon>
        <taxon>ecological metagenomes</taxon>
    </lineage>
</organism>
<sequence>MINVGAFEDEIDLLKSTYEHNYYAYKDSLESFVTCTKLHFNRIVRNDKYGVYMVRQLDTQEVLYIGKSGTVDSQGKFKKQVQDIPRRLINVRGNIPANVWFKNLLQEKGPLKIEYIFLPTSKSPSFVEKTLLQAHL</sequence>
<gene>
    <name evidence="1" type="ORF">S06H3_21910</name>
</gene>
<name>X1LVN2_9ZZZZ</name>
<evidence type="ECO:0008006" key="2">
    <source>
        <dbReference type="Google" id="ProtNLM"/>
    </source>
</evidence>
<comment type="caution">
    <text evidence="1">The sequence shown here is derived from an EMBL/GenBank/DDBJ whole genome shotgun (WGS) entry which is preliminary data.</text>
</comment>
<dbReference type="AlphaFoldDB" id="X1LVN2"/>
<evidence type="ECO:0000313" key="1">
    <source>
        <dbReference type="EMBL" id="GAI09871.1"/>
    </source>
</evidence>
<dbReference type="EMBL" id="BARV01011596">
    <property type="protein sequence ID" value="GAI09871.1"/>
    <property type="molecule type" value="Genomic_DNA"/>
</dbReference>
<feature type="non-terminal residue" evidence="1">
    <location>
        <position position="136"/>
    </location>
</feature>
<accession>X1LVN2</accession>
<protein>
    <recommendedName>
        <fullName evidence="2">GIY-YIG domain-containing protein</fullName>
    </recommendedName>
</protein>
<reference evidence="1" key="1">
    <citation type="journal article" date="2014" name="Front. Microbiol.">
        <title>High frequency of phylogenetically diverse reductive dehalogenase-homologous genes in deep subseafloor sedimentary metagenomes.</title>
        <authorList>
            <person name="Kawai M."/>
            <person name="Futagami T."/>
            <person name="Toyoda A."/>
            <person name="Takaki Y."/>
            <person name="Nishi S."/>
            <person name="Hori S."/>
            <person name="Arai W."/>
            <person name="Tsubouchi T."/>
            <person name="Morono Y."/>
            <person name="Uchiyama I."/>
            <person name="Ito T."/>
            <person name="Fujiyama A."/>
            <person name="Inagaki F."/>
            <person name="Takami H."/>
        </authorList>
    </citation>
    <scope>NUCLEOTIDE SEQUENCE</scope>
    <source>
        <strain evidence="1">Expedition CK06-06</strain>
    </source>
</reference>
<proteinExistence type="predicted"/>